<protein>
    <recommendedName>
        <fullName evidence="4">BZIP domain-containing protein</fullName>
    </recommendedName>
</protein>
<feature type="compositionally biased region" description="Basic and acidic residues" evidence="1">
    <location>
        <begin position="318"/>
        <end position="327"/>
    </location>
</feature>
<organism evidence="2 3">
    <name type="scientific">Neonectria punicea</name>
    <dbReference type="NCBI Taxonomy" id="979145"/>
    <lineage>
        <taxon>Eukaryota</taxon>
        <taxon>Fungi</taxon>
        <taxon>Dikarya</taxon>
        <taxon>Ascomycota</taxon>
        <taxon>Pezizomycotina</taxon>
        <taxon>Sordariomycetes</taxon>
        <taxon>Hypocreomycetidae</taxon>
        <taxon>Hypocreales</taxon>
        <taxon>Nectriaceae</taxon>
        <taxon>Neonectria</taxon>
    </lineage>
</organism>
<gene>
    <name evidence="2" type="ORF">QQX98_008372</name>
</gene>
<name>A0ABR1GVT2_9HYPO</name>
<keyword evidence="3" id="KW-1185">Reference proteome</keyword>
<accession>A0ABR1GVT2</accession>
<dbReference type="PANTHER" id="PTHR42070:SF1">
    <property type="entry name" value="FILAMENT ASSOCIATED PROTEIN, PUTATIVE (AFU_ORTHOLOGUE AFUA_8G06630)-RELATED"/>
    <property type="match status" value="1"/>
</dbReference>
<dbReference type="Proteomes" id="UP001498476">
    <property type="component" value="Unassembled WGS sequence"/>
</dbReference>
<proteinExistence type="predicted"/>
<feature type="compositionally biased region" description="Polar residues" evidence="1">
    <location>
        <begin position="292"/>
        <end position="306"/>
    </location>
</feature>
<dbReference type="PANTHER" id="PTHR42070">
    <property type="entry name" value="FILAMENT ASSOCIATED PROTEIN, PUTATIVE (AFU_ORTHOLOGUE AFUA_8G06630)-RELATED"/>
    <property type="match status" value="1"/>
</dbReference>
<comment type="caution">
    <text evidence="2">The sequence shown here is derived from an EMBL/GenBank/DDBJ whole genome shotgun (WGS) entry which is preliminary data.</text>
</comment>
<feature type="region of interest" description="Disordered" evidence="1">
    <location>
        <begin position="244"/>
        <end position="348"/>
    </location>
</feature>
<feature type="region of interest" description="Disordered" evidence="1">
    <location>
        <begin position="160"/>
        <end position="229"/>
    </location>
</feature>
<feature type="region of interest" description="Disordered" evidence="1">
    <location>
        <begin position="1"/>
        <end position="25"/>
    </location>
</feature>
<evidence type="ECO:0000256" key="1">
    <source>
        <dbReference type="SAM" id="MobiDB-lite"/>
    </source>
</evidence>
<reference evidence="2 3" key="1">
    <citation type="journal article" date="2025" name="Microbiol. Resour. Announc.">
        <title>Draft genome sequences for Neonectria magnoliae and Neonectria punicea, canker pathogens of Liriodendron tulipifera and Acer saccharum in West Virginia.</title>
        <authorList>
            <person name="Petronek H.M."/>
            <person name="Kasson M.T."/>
            <person name="Metheny A.M."/>
            <person name="Stauder C.M."/>
            <person name="Lovett B."/>
            <person name="Lynch S.C."/>
            <person name="Garnas J.R."/>
            <person name="Kasson L.R."/>
            <person name="Stajich J.E."/>
        </authorList>
    </citation>
    <scope>NUCLEOTIDE SEQUENCE [LARGE SCALE GENOMIC DNA]</scope>
    <source>
        <strain evidence="2 3">NRRL 64653</strain>
    </source>
</reference>
<sequence length="461" mass="51208">MSRPTKDTKNLERVRDNQRRSRARRREHLLELEHRIRSYELQGVEASSEVQQAARRVAEENRQLRALLNRHGIGDDYIINYLHSGAAAQSDSGPISHFPSGATSDTVQTLQQAMEPRRHGHHDHDHGLPYPIPPQETRDQSMANVSTTTNSIWEPAQPIQSGHSFQRPLPSNAPPPMGRPTIPSQIHPQPYTAPFPGPQVQRTEAYNPSPAPVSMMEDPRRHSYSVPSLAGDASSAMNYTMAMHQFQNPGGSNPGGPDPDRVGFLKSSSGAKKSESKGEQGVITPENVPGLTEQTTEGTSKSTPKGSMTAEKAYISRAPEKVPKRSATDPIGANTSAKAPQPGPNTYVFSDADIESAVECLVLLSELCKENSKPDDETQKLPLEIMGQIPEPITHRNRRKEFQQAQQFLAKVREHPGMERWKDVDALDALEDRVRCMYKFEEHVDALPSMVTKRTQTMYSV</sequence>
<dbReference type="EMBL" id="JAZAVJ010000150">
    <property type="protein sequence ID" value="KAK7409464.1"/>
    <property type="molecule type" value="Genomic_DNA"/>
</dbReference>
<evidence type="ECO:0000313" key="3">
    <source>
        <dbReference type="Proteomes" id="UP001498476"/>
    </source>
</evidence>
<evidence type="ECO:0008006" key="4">
    <source>
        <dbReference type="Google" id="ProtNLM"/>
    </source>
</evidence>
<feature type="compositionally biased region" description="Basic and acidic residues" evidence="1">
    <location>
        <begin position="1"/>
        <end position="19"/>
    </location>
</feature>
<evidence type="ECO:0000313" key="2">
    <source>
        <dbReference type="EMBL" id="KAK7409464.1"/>
    </source>
</evidence>